<dbReference type="CDD" id="cd02440">
    <property type="entry name" value="AdoMet_MTases"/>
    <property type="match status" value="1"/>
</dbReference>
<evidence type="ECO:0000256" key="4">
    <source>
        <dbReference type="ARBA" id="ARBA00022679"/>
    </source>
</evidence>
<comment type="catalytic activity">
    <reaction evidence="6">
        <text>guanosine(527) in 16S rRNA + S-adenosyl-L-methionine = N(7)-methylguanosine(527) in 16S rRNA + S-adenosyl-L-homocysteine</text>
        <dbReference type="Rhea" id="RHEA:42732"/>
        <dbReference type="Rhea" id="RHEA-COMP:10209"/>
        <dbReference type="Rhea" id="RHEA-COMP:10210"/>
        <dbReference type="ChEBI" id="CHEBI:57856"/>
        <dbReference type="ChEBI" id="CHEBI:59789"/>
        <dbReference type="ChEBI" id="CHEBI:74269"/>
        <dbReference type="ChEBI" id="CHEBI:74480"/>
        <dbReference type="EC" id="2.1.1.170"/>
    </reaction>
</comment>
<sequence>MAVAAEEMGVDLTASDQQQIERYLQLLTRWNRVYNLTAIRDPAKMVTHHILDSFSVIPFLSGKRIVDLGSGAGLPGIPIAIMHPDMEVVMVDSNIKKSRFIQQAILELGLSNASVVHSRVEDIVEGQPFDTVVSRAFTSLSNFLVTSLPLLKAGGRAVAMKGKWPEEEGGEVISGFELEQAVPVKGPGIHAERHMVVCSRQ</sequence>
<keyword evidence="2 6" id="KW-0698">rRNA processing</keyword>
<comment type="caution">
    <text evidence="6">Lacks conserved residue(s) required for the propagation of feature annotation.</text>
</comment>
<organism evidence="7 8">
    <name type="scientific">Candidatus Thiopontia autotrophica</name>
    <dbReference type="NCBI Taxonomy" id="2841688"/>
    <lineage>
        <taxon>Bacteria</taxon>
        <taxon>Pseudomonadati</taxon>
        <taxon>Pseudomonadota</taxon>
        <taxon>Gammaproteobacteria</taxon>
        <taxon>Candidatus Thiopontia</taxon>
    </lineage>
</organism>
<keyword evidence="4 6" id="KW-0808">Transferase</keyword>
<comment type="caution">
    <text evidence="7">The sequence shown here is derived from an EMBL/GenBank/DDBJ whole genome shotgun (WGS) entry which is preliminary data.</text>
</comment>
<accession>A0A8J6TN42</accession>
<reference evidence="7 8" key="1">
    <citation type="submission" date="2020-08" db="EMBL/GenBank/DDBJ databases">
        <title>Bridging the membrane lipid divide: bacteria of the FCB group superphylum have the potential to synthesize archaeal ether lipids.</title>
        <authorList>
            <person name="Villanueva L."/>
            <person name="Von Meijenfeldt F.A.B."/>
            <person name="Westbye A.B."/>
            <person name="Yadav S."/>
            <person name="Hopmans E.C."/>
            <person name="Dutilh B.E."/>
            <person name="Sinninghe Damste J.S."/>
        </authorList>
    </citation>
    <scope>NUCLEOTIDE SEQUENCE [LARGE SCALE GENOMIC DNA]</scope>
    <source>
        <strain evidence="7">NIOZ-UU100</strain>
    </source>
</reference>
<dbReference type="SUPFAM" id="SSF53335">
    <property type="entry name" value="S-adenosyl-L-methionine-dependent methyltransferases"/>
    <property type="match status" value="1"/>
</dbReference>
<protein>
    <recommendedName>
        <fullName evidence="6">Ribosomal RNA small subunit methyltransferase G</fullName>
        <ecNumber evidence="6">2.1.1.170</ecNumber>
    </recommendedName>
    <alternativeName>
        <fullName evidence="6">16S rRNA 7-methylguanosine methyltransferase</fullName>
        <shortName evidence="6">16S rRNA m7G methyltransferase</shortName>
    </alternativeName>
</protein>
<comment type="similarity">
    <text evidence="6">Belongs to the methyltransferase superfamily. RNA methyltransferase RsmG family.</text>
</comment>
<evidence type="ECO:0000256" key="6">
    <source>
        <dbReference type="HAMAP-Rule" id="MF_00074"/>
    </source>
</evidence>
<evidence type="ECO:0000256" key="5">
    <source>
        <dbReference type="ARBA" id="ARBA00022691"/>
    </source>
</evidence>
<name>A0A8J6TN42_9GAMM</name>
<dbReference type="Pfam" id="PF02527">
    <property type="entry name" value="GidB"/>
    <property type="match status" value="1"/>
</dbReference>
<gene>
    <name evidence="6 7" type="primary">rsmG</name>
    <name evidence="7" type="ORF">H8D24_03380</name>
</gene>
<dbReference type="Gene3D" id="3.40.50.150">
    <property type="entry name" value="Vaccinia Virus protein VP39"/>
    <property type="match status" value="1"/>
</dbReference>
<feature type="binding site" evidence="6">
    <location>
        <position position="135"/>
    </location>
    <ligand>
        <name>S-adenosyl-L-methionine</name>
        <dbReference type="ChEBI" id="CHEBI:59789"/>
    </ligand>
</feature>
<dbReference type="HAMAP" id="MF_00074">
    <property type="entry name" value="16SrRNA_methyltr_G"/>
    <property type="match status" value="1"/>
</dbReference>
<dbReference type="EMBL" id="JACNFK010000023">
    <property type="protein sequence ID" value="MBC8519434.1"/>
    <property type="molecule type" value="Genomic_DNA"/>
</dbReference>
<feature type="binding site" evidence="6">
    <location>
        <begin position="120"/>
        <end position="121"/>
    </location>
    <ligand>
        <name>S-adenosyl-L-methionine</name>
        <dbReference type="ChEBI" id="CHEBI:59789"/>
    </ligand>
</feature>
<dbReference type="GO" id="GO:0070043">
    <property type="term" value="F:rRNA (guanine-N7-)-methyltransferase activity"/>
    <property type="evidence" value="ECO:0007669"/>
    <property type="project" value="UniProtKB-UniRule"/>
</dbReference>
<evidence type="ECO:0000313" key="8">
    <source>
        <dbReference type="Proteomes" id="UP000654401"/>
    </source>
</evidence>
<evidence type="ECO:0000313" key="7">
    <source>
        <dbReference type="EMBL" id="MBC8519434.1"/>
    </source>
</evidence>
<evidence type="ECO:0000256" key="3">
    <source>
        <dbReference type="ARBA" id="ARBA00022603"/>
    </source>
</evidence>
<dbReference type="AlphaFoldDB" id="A0A8J6TN42"/>
<keyword evidence="5 6" id="KW-0949">S-adenosyl-L-methionine</keyword>
<dbReference type="GO" id="GO:0005829">
    <property type="term" value="C:cytosol"/>
    <property type="evidence" value="ECO:0007669"/>
    <property type="project" value="TreeGrafter"/>
</dbReference>
<dbReference type="PIRSF" id="PIRSF003078">
    <property type="entry name" value="GidB"/>
    <property type="match status" value="1"/>
</dbReference>
<dbReference type="InterPro" id="IPR029063">
    <property type="entry name" value="SAM-dependent_MTases_sf"/>
</dbReference>
<feature type="binding site" evidence="6">
    <location>
        <position position="69"/>
    </location>
    <ligand>
        <name>S-adenosyl-L-methionine</name>
        <dbReference type="ChEBI" id="CHEBI:59789"/>
    </ligand>
</feature>
<proteinExistence type="inferred from homology"/>
<comment type="subcellular location">
    <subcellularLocation>
        <location evidence="6">Cytoplasm</location>
    </subcellularLocation>
</comment>
<dbReference type="NCBIfam" id="TIGR00138">
    <property type="entry name" value="rsmG_gidB"/>
    <property type="match status" value="1"/>
</dbReference>
<keyword evidence="1 6" id="KW-0963">Cytoplasm</keyword>
<evidence type="ECO:0000256" key="2">
    <source>
        <dbReference type="ARBA" id="ARBA00022552"/>
    </source>
</evidence>
<dbReference type="Proteomes" id="UP000654401">
    <property type="component" value="Unassembled WGS sequence"/>
</dbReference>
<keyword evidence="3 6" id="KW-0489">Methyltransferase</keyword>
<dbReference type="EC" id="2.1.1.170" evidence="6"/>
<dbReference type="InterPro" id="IPR003682">
    <property type="entry name" value="rRNA_ssu_MeTfrase_G"/>
</dbReference>
<evidence type="ECO:0000256" key="1">
    <source>
        <dbReference type="ARBA" id="ARBA00022490"/>
    </source>
</evidence>
<dbReference type="PANTHER" id="PTHR31760">
    <property type="entry name" value="S-ADENOSYL-L-METHIONINE-DEPENDENT METHYLTRANSFERASES SUPERFAMILY PROTEIN"/>
    <property type="match status" value="1"/>
</dbReference>
<dbReference type="PANTHER" id="PTHR31760:SF0">
    <property type="entry name" value="S-ADENOSYL-L-METHIONINE-DEPENDENT METHYLTRANSFERASES SUPERFAMILY PROTEIN"/>
    <property type="match status" value="1"/>
</dbReference>
<comment type="function">
    <text evidence="6">Specifically methylates the N7 position of guanine in position 527 of 16S rRNA.</text>
</comment>
<feature type="binding site" evidence="6">
    <location>
        <position position="74"/>
    </location>
    <ligand>
        <name>S-adenosyl-L-methionine</name>
        <dbReference type="ChEBI" id="CHEBI:59789"/>
    </ligand>
</feature>